<name>A0A3D6BMT2_9FLAO</name>
<feature type="transmembrane region" description="Helical" evidence="6">
    <location>
        <begin position="37"/>
        <end position="57"/>
    </location>
</feature>
<feature type="transmembrane region" description="Helical" evidence="6">
    <location>
        <begin position="209"/>
        <end position="229"/>
    </location>
</feature>
<feature type="transmembrane region" description="Helical" evidence="6">
    <location>
        <begin position="106"/>
        <end position="132"/>
    </location>
</feature>
<feature type="transmembrane region" description="Helical" evidence="6">
    <location>
        <begin position="63"/>
        <end position="85"/>
    </location>
</feature>
<feature type="transmembrane region" description="Helical" evidence="6">
    <location>
        <begin position="176"/>
        <end position="197"/>
    </location>
</feature>
<feature type="transmembrane region" description="Helical" evidence="6">
    <location>
        <begin position="418"/>
        <end position="436"/>
    </location>
</feature>
<dbReference type="InterPro" id="IPR050833">
    <property type="entry name" value="Poly_Biosynth_Transport"/>
</dbReference>
<feature type="transmembrane region" description="Helical" evidence="6">
    <location>
        <begin position="393"/>
        <end position="412"/>
    </location>
</feature>
<dbReference type="AlphaFoldDB" id="A0A3D6BMT2"/>
<sequence length="455" mass="51602">MRLKNRLKNLFGNSLNYSRLHHILKDSDYKEILSKGFSYVLIRVLGILISYAFTVYITKVFGASIFGLFSIAISIFMIVSVIGRLGLDINLVKYYSVDKNIQDTGLFYRTLLKSFLLSTIICVIIYFLRFYITNDLFNVPKPELIPYLNWILLSIPFWSITMICSSISRAQKDIKWFSFISLVSRFLFSFIALFVLLSFVNNPIVAAKAHFYGILVTSVIAIIHTSITLKKITFKSRTNSWQFIQDSLPMMFSSSILIFLGWMDTFVMGVYETDHNVGIYNVCLKIATLTSFTLLAINSILAPKIAKNYNENNTQQYKRLIGFSTKLNFLVSSAVILVILIFNKFLLSIFGEEFIEGSVILYILCAGQMVNSFSGSVGIILQMIGKQKVYQNFVFAALLINLVLTLIFTPIYGGIGAASATVFSMAFWNLGSAIYLKKSLNIISYYNPFKSVYTN</sequence>
<feature type="transmembrane region" description="Helical" evidence="6">
    <location>
        <begin position="277"/>
        <end position="297"/>
    </location>
</feature>
<dbReference type="PANTHER" id="PTHR30250">
    <property type="entry name" value="PST FAMILY PREDICTED COLANIC ACID TRANSPORTER"/>
    <property type="match status" value="1"/>
</dbReference>
<keyword evidence="2" id="KW-1003">Cell membrane</keyword>
<evidence type="ECO:0000256" key="5">
    <source>
        <dbReference type="ARBA" id="ARBA00023136"/>
    </source>
</evidence>
<keyword evidence="3 6" id="KW-0812">Transmembrane</keyword>
<dbReference type="InterPro" id="IPR002797">
    <property type="entry name" value="Polysacc_synth"/>
</dbReference>
<evidence type="ECO:0000256" key="4">
    <source>
        <dbReference type="ARBA" id="ARBA00022989"/>
    </source>
</evidence>
<dbReference type="GO" id="GO:0005886">
    <property type="term" value="C:plasma membrane"/>
    <property type="evidence" value="ECO:0007669"/>
    <property type="project" value="UniProtKB-SubCell"/>
</dbReference>
<evidence type="ECO:0000256" key="3">
    <source>
        <dbReference type="ARBA" id="ARBA00022692"/>
    </source>
</evidence>
<evidence type="ECO:0000256" key="2">
    <source>
        <dbReference type="ARBA" id="ARBA00022475"/>
    </source>
</evidence>
<evidence type="ECO:0000313" key="8">
    <source>
        <dbReference type="Proteomes" id="UP000263268"/>
    </source>
</evidence>
<dbReference type="CDD" id="cd13128">
    <property type="entry name" value="MATE_Wzx_like"/>
    <property type="match status" value="1"/>
</dbReference>
<feature type="transmembrane region" description="Helical" evidence="6">
    <location>
        <begin position="359"/>
        <end position="381"/>
    </location>
</feature>
<reference evidence="7 8" key="1">
    <citation type="journal article" date="2018" name="Nat. Biotechnol.">
        <title>A standardized bacterial taxonomy based on genome phylogeny substantially revises the tree of life.</title>
        <authorList>
            <person name="Parks D.H."/>
            <person name="Chuvochina M."/>
            <person name="Waite D.W."/>
            <person name="Rinke C."/>
            <person name="Skarshewski A."/>
            <person name="Chaumeil P.A."/>
            <person name="Hugenholtz P."/>
        </authorList>
    </citation>
    <scope>NUCLEOTIDE SEQUENCE [LARGE SCALE GENOMIC DNA]</scope>
    <source>
        <strain evidence="7">UBA10227</strain>
    </source>
</reference>
<accession>A0A3D6BMT2</accession>
<feature type="transmembrane region" description="Helical" evidence="6">
    <location>
        <begin position="250"/>
        <end position="271"/>
    </location>
</feature>
<organism evidence="7 8">
    <name type="scientific">Xanthomarina gelatinilytica</name>
    <dbReference type="NCBI Taxonomy" id="1137281"/>
    <lineage>
        <taxon>Bacteria</taxon>
        <taxon>Pseudomonadati</taxon>
        <taxon>Bacteroidota</taxon>
        <taxon>Flavobacteriia</taxon>
        <taxon>Flavobacteriales</taxon>
        <taxon>Flavobacteriaceae</taxon>
        <taxon>Xanthomarina</taxon>
    </lineage>
</organism>
<gene>
    <name evidence="7" type="ORF">DHV22_01145</name>
</gene>
<feature type="transmembrane region" description="Helical" evidence="6">
    <location>
        <begin position="327"/>
        <end position="347"/>
    </location>
</feature>
<dbReference type="Proteomes" id="UP000263268">
    <property type="component" value="Unassembled WGS sequence"/>
</dbReference>
<comment type="subcellular location">
    <subcellularLocation>
        <location evidence="1">Cell membrane</location>
        <topology evidence="1">Multi-pass membrane protein</topology>
    </subcellularLocation>
</comment>
<evidence type="ECO:0000256" key="1">
    <source>
        <dbReference type="ARBA" id="ARBA00004651"/>
    </source>
</evidence>
<evidence type="ECO:0000313" key="7">
    <source>
        <dbReference type="EMBL" id="HCY80298.1"/>
    </source>
</evidence>
<keyword evidence="5 6" id="KW-0472">Membrane</keyword>
<comment type="caution">
    <text evidence="7">The sequence shown here is derived from an EMBL/GenBank/DDBJ whole genome shotgun (WGS) entry which is preliminary data.</text>
</comment>
<feature type="transmembrane region" description="Helical" evidence="6">
    <location>
        <begin position="144"/>
        <end position="164"/>
    </location>
</feature>
<dbReference type="PANTHER" id="PTHR30250:SF11">
    <property type="entry name" value="O-ANTIGEN TRANSPORTER-RELATED"/>
    <property type="match status" value="1"/>
</dbReference>
<proteinExistence type="predicted"/>
<dbReference type="Pfam" id="PF01943">
    <property type="entry name" value="Polysacc_synt"/>
    <property type="match status" value="1"/>
</dbReference>
<evidence type="ECO:0000256" key="6">
    <source>
        <dbReference type="SAM" id="Phobius"/>
    </source>
</evidence>
<keyword evidence="4 6" id="KW-1133">Transmembrane helix</keyword>
<protein>
    <submittedName>
        <fullName evidence="7">Flippase</fullName>
    </submittedName>
</protein>
<dbReference type="EMBL" id="DPRK01000019">
    <property type="protein sequence ID" value="HCY80298.1"/>
    <property type="molecule type" value="Genomic_DNA"/>
</dbReference>